<feature type="region of interest" description="Disordered" evidence="8">
    <location>
        <begin position="108"/>
        <end position="145"/>
    </location>
</feature>
<accession>A0ABD2FG12</accession>
<dbReference type="InterPro" id="IPR006612">
    <property type="entry name" value="THAP_Znf"/>
</dbReference>
<dbReference type="InterPro" id="IPR013087">
    <property type="entry name" value="Znf_C2H2_type"/>
</dbReference>
<dbReference type="Gene3D" id="6.20.210.20">
    <property type="entry name" value="THAP domain"/>
    <property type="match status" value="1"/>
</dbReference>
<feature type="region of interest" description="Disordered" evidence="8">
    <location>
        <begin position="236"/>
        <end position="256"/>
    </location>
</feature>
<proteinExistence type="predicted"/>
<reference evidence="11 12" key="1">
    <citation type="journal article" date="2022" name="G3 (Bethesda)">
        <title>Evaluating Illumina-, Nanopore-, and PacBio-based genome assembly strategies with the bald notothen, Trematomus borchgrevinki.</title>
        <authorList>
            <person name="Rayamajhi N."/>
            <person name="Cheng C.C."/>
            <person name="Catchen J.M."/>
        </authorList>
    </citation>
    <scope>NUCLEOTIDE SEQUENCE [LARGE SCALE GENOMIC DNA]</scope>
    <source>
        <strain evidence="11">AGRC-2024</strain>
    </source>
</reference>
<evidence type="ECO:0000256" key="2">
    <source>
        <dbReference type="ARBA" id="ARBA00022737"/>
    </source>
</evidence>
<dbReference type="SMART" id="SM00980">
    <property type="entry name" value="THAP"/>
    <property type="match status" value="1"/>
</dbReference>
<dbReference type="PROSITE" id="PS00028">
    <property type="entry name" value="ZINC_FINGER_C2H2_1"/>
    <property type="match status" value="1"/>
</dbReference>
<dbReference type="AlphaFoldDB" id="A0ABD2FG12"/>
<evidence type="ECO:0000259" key="9">
    <source>
        <dbReference type="PROSITE" id="PS50157"/>
    </source>
</evidence>
<keyword evidence="3 6" id="KW-0863">Zinc-finger</keyword>
<evidence type="ECO:0000256" key="7">
    <source>
        <dbReference type="PROSITE-ProRule" id="PRU00309"/>
    </source>
</evidence>
<dbReference type="EMBL" id="JBIYXZ010002090">
    <property type="protein sequence ID" value="KAL3040576.1"/>
    <property type="molecule type" value="Genomic_DNA"/>
</dbReference>
<evidence type="ECO:0000256" key="1">
    <source>
        <dbReference type="ARBA" id="ARBA00022723"/>
    </source>
</evidence>
<reference evidence="11 12" key="2">
    <citation type="journal article" date="2024" name="G3 (Bethesda)">
        <title>The genome of the cryopelagic Antarctic bald notothen, Trematomus borchgrevinki.</title>
        <authorList>
            <person name="Rayamajhi N."/>
            <person name="Rivera-Colon A.G."/>
            <person name="Minhas B.F."/>
            <person name="Cheng C.C."/>
            <person name="Catchen J.M."/>
        </authorList>
    </citation>
    <scope>NUCLEOTIDE SEQUENCE [LARGE SCALE GENOMIC DNA]</scope>
    <source>
        <strain evidence="11">AGRC-2024</strain>
    </source>
</reference>
<keyword evidence="12" id="KW-1185">Reference proteome</keyword>
<comment type="caution">
    <text evidence="11">The sequence shown here is derived from an EMBL/GenBank/DDBJ whole genome shotgun (WGS) entry which is preliminary data.</text>
</comment>
<evidence type="ECO:0000256" key="6">
    <source>
        <dbReference type="PROSITE-ProRule" id="PRU00042"/>
    </source>
</evidence>
<dbReference type="GO" id="GO:0003677">
    <property type="term" value="F:DNA binding"/>
    <property type="evidence" value="ECO:0007669"/>
    <property type="project" value="UniProtKB-UniRule"/>
</dbReference>
<dbReference type="Gene3D" id="3.30.160.60">
    <property type="entry name" value="Classic Zinc Finger"/>
    <property type="match status" value="1"/>
</dbReference>
<feature type="domain" description="THAP-type" evidence="10">
    <location>
        <begin position="1"/>
        <end position="97"/>
    </location>
</feature>
<keyword evidence="4" id="KW-0862">Zinc</keyword>
<dbReference type="InterPro" id="IPR036236">
    <property type="entry name" value="Znf_C2H2_sf"/>
</dbReference>
<evidence type="ECO:0000256" key="8">
    <source>
        <dbReference type="SAM" id="MobiDB-lite"/>
    </source>
</evidence>
<keyword evidence="5 7" id="KW-0238">DNA-binding</keyword>
<dbReference type="Pfam" id="PF05485">
    <property type="entry name" value="THAP"/>
    <property type="match status" value="1"/>
</dbReference>
<dbReference type="SUPFAM" id="SSF57716">
    <property type="entry name" value="Glucocorticoid receptor-like (DNA-binding domain)"/>
    <property type="match status" value="1"/>
</dbReference>
<gene>
    <name evidence="11" type="ORF">OYC64_011567</name>
</gene>
<name>A0ABD2FG12_PAGBO</name>
<evidence type="ECO:0000256" key="3">
    <source>
        <dbReference type="ARBA" id="ARBA00022771"/>
    </source>
</evidence>
<evidence type="ECO:0000259" key="10">
    <source>
        <dbReference type="PROSITE" id="PS50950"/>
    </source>
</evidence>
<evidence type="ECO:0000256" key="5">
    <source>
        <dbReference type="ARBA" id="ARBA00023125"/>
    </source>
</evidence>
<organism evidence="11 12">
    <name type="scientific">Pagothenia borchgrevinki</name>
    <name type="common">Bald rockcod</name>
    <name type="synonym">Trematomus borchgrevinki</name>
    <dbReference type="NCBI Taxonomy" id="8213"/>
    <lineage>
        <taxon>Eukaryota</taxon>
        <taxon>Metazoa</taxon>
        <taxon>Chordata</taxon>
        <taxon>Craniata</taxon>
        <taxon>Vertebrata</taxon>
        <taxon>Euteleostomi</taxon>
        <taxon>Actinopterygii</taxon>
        <taxon>Neopterygii</taxon>
        <taxon>Teleostei</taxon>
        <taxon>Neoteleostei</taxon>
        <taxon>Acanthomorphata</taxon>
        <taxon>Eupercaria</taxon>
        <taxon>Perciformes</taxon>
        <taxon>Notothenioidei</taxon>
        <taxon>Nototheniidae</taxon>
        <taxon>Pagothenia</taxon>
    </lineage>
</organism>
<dbReference type="PROSITE" id="PS50157">
    <property type="entry name" value="ZINC_FINGER_C2H2_2"/>
    <property type="match status" value="1"/>
</dbReference>
<evidence type="ECO:0000313" key="12">
    <source>
        <dbReference type="Proteomes" id="UP001619887"/>
    </source>
</evidence>
<dbReference type="GO" id="GO:0008270">
    <property type="term" value="F:zinc ion binding"/>
    <property type="evidence" value="ECO:0007669"/>
    <property type="project" value="UniProtKB-KW"/>
</dbReference>
<sequence>MVYHCVCAGCTNSSLSGYRVHNFPNRKRTGASFRSWVRFVQVERWDFTTASATKNAVVCGAHFRQEDYEAGDLMQFRMGYRSQDRVRLIASAVPSIHPASLSAPVAAAAAGGGSDGQGSVRKSEMSSEHPVVAGGLAGKSTSSSGVKGNINWDCDSSLDQITVVRIDDTHIAEDKDSAACYDVEYSIPAEEEANDEDDGVYVIEYSNPEEEGESYQFTMSVDRPLPTKKQIVTHAAARESVMSKPSRPQRLRQKRKMDIEEEVVSNKCLLELGEDYRDIMRTNSDKEQLVCKLCPPPGRSFKKPAGLAVHLKHSHQFGGKTFFCTTCQRSVRTQLDLDSHTKRHANQEAVFTCLLCKAQEGKAGYTGAKLGLRRHLEQEHPGVVPRCDICNKGFLSLTSYLADQFRHVGVSPYYCARCQIYEMTERGLSVHIRNDNLREKKLQESQNNLLVPQNNLLEPESNLRELGVSVSDDNSATDDSDF</sequence>
<dbReference type="PANTHER" id="PTHR24379">
    <property type="entry name" value="KRAB AND ZINC FINGER DOMAIN-CONTAINING"/>
    <property type="match status" value="1"/>
</dbReference>
<keyword evidence="1" id="KW-0479">Metal-binding</keyword>
<evidence type="ECO:0000256" key="4">
    <source>
        <dbReference type="ARBA" id="ARBA00022833"/>
    </source>
</evidence>
<protein>
    <submittedName>
        <fullName evidence="11">Uncharacterized protein</fullName>
    </submittedName>
</protein>
<feature type="domain" description="C2H2-type" evidence="9">
    <location>
        <begin position="322"/>
        <end position="349"/>
    </location>
</feature>
<dbReference type="PROSITE" id="PS50950">
    <property type="entry name" value="ZF_THAP"/>
    <property type="match status" value="1"/>
</dbReference>
<dbReference type="SMART" id="SM00355">
    <property type="entry name" value="ZnF_C2H2"/>
    <property type="match status" value="4"/>
</dbReference>
<dbReference type="PANTHER" id="PTHR24379:SF121">
    <property type="entry name" value="C2H2-TYPE DOMAIN-CONTAINING PROTEIN"/>
    <property type="match status" value="1"/>
</dbReference>
<dbReference type="SUPFAM" id="SSF57667">
    <property type="entry name" value="beta-beta-alpha zinc fingers"/>
    <property type="match status" value="1"/>
</dbReference>
<dbReference type="Proteomes" id="UP001619887">
    <property type="component" value="Unassembled WGS sequence"/>
</dbReference>
<keyword evidence="2" id="KW-0677">Repeat</keyword>
<evidence type="ECO:0000313" key="11">
    <source>
        <dbReference type="EMBL" id="KAL3040576.1"/>
    </source>
</evidence>
<dbReference type="InterPro" id="IPR038441">
    <property type="entry name" value="THAP_Znf_sf"/>
</dbReference>